<dbReference type="InterPro" id="IPR050313">
    <property type="entry name" value="Carb_Metab_HTH_regulators"/>
</dbReference>
<dbReference type="InterPro" id="IPR001034">
    <property type="entry name" value="DeoR_HTH"/>
</dbReference>
<dbReference type="InterPro" id="IPR036390">
    <property type="entry name" value="WH_DNA-bd_sf"/>
</dbReference>
<keyword evidence="1" id="KW-0678">Repressor</keyword>
<name>A0A4U9UPJ5_SERFO</name>
<keyword evidence="5" id="KW-0472">Membrane</keyword>
<sequence>MLAVFFLDKVFVRFYTFVYIVVHLSLIRTFRMSKLLPNERHQAILVTLQQQGRVLAIEMAAQLHTTEATIRRDLRQLAAQNLCKRIYGGALALTPAGGYLAERVEISGDEKHRLAQAALALIQSGQVIFLDAGSTYLYLADLLPRDRQLTVVTNALSVASRLLERPGIRTIMIGGEVDAEIGGSVDAKALAEIASFRFDIAFTGVCAYDPDSGFTALRYQEAQFKKQMLARAGNVAVLCTRDKFNTYAPYTLMPASQVDYLVIARGGHTQLEQQVTLSGGNVLYIPADDGE</sequence>
<organism evidence="7">
    <name type="scientific">Serratia fonticola</name>
    <dbReference type="NCBI Taxonomy" id="47917"/>
    <lineage>
        <taxon>Bacteria</taxon>
        <taxon>Pseudomonadati</taxon>
        <taxon>Pseudomonadota</taxon>
        <taxon>Gammaproteobacteria</taxon>
        <taxon>Enterobacterales</taxon>
        <taxon>Yersiniaceae</taxon>
        <taxon>Serratia</taxon>
    </lineage>
</organism>
<dbReference type="PROSITE" id="PS51000">
    <property type="entry name" value="HTH_DEOR_2"/>
    <property type="match status" value="1"/>
</dbReference>
<evidence type="ECO:0000256" key="5">
    <source>
        <dbReference type="SAM" id="Phobius"/>
    </source>
</evidence>
<feature type="transmembrane region" description="Helical" evidence="5">
    <location>
        <begin position="12"/>
        <end position="30"/>
    </location>
</feature>
<dbReference type="InterPro" id="IPR036388">
    <property type="entry name" value="WH-like_DNA-bd_sf"/>
</dbReference>
<dbReference type="InterPro" id="IPR018356">
    <property type="entry name" value="Tscrpt_reg_HTH_DeoR_CS"/>
</dbReference>
<dbReference type="SMART" id="SM01134">
    <property type="entry name" value="DeoRC"/>
    <property type="match status" value="1"/>
</dbReference>
<evidence type="ECO:0000256" key="4">
    <source>
        <dbReference type="ARBA" id="ARBA00023163"/>
    </source>
</evidence>
<keyword evidence="2" id="KW-0805">Transcription regulation</keyword>
<evidence type="ECO:0000256" key="3">
    <source>
        <dbReference type="ARBA" id="ARBA00023125"/>
    </source>
</evidence>
<dbReference type="AlphaFoldDB" id="A0A4U9UPJ5"/>
<evidence type="ECO:0000259" key="6">
    <source>
        <dbReference type="PROSITE" id="PS51000"/>
    </source>
</evidence>
<dbReference type="GO" id="GO:0003677">
    <property type="term" value="F:DNA binding"/>
    <property type="evidence" value="ECO:0007669"/>
    <property type="project" value="UniProtKB-KW"/>
</dbReference>
<dbReference type="SUPFAM" id="SSF46785">
    <property type="entry name" value="Winged helix' DNA-binding domain"/>
    <property type="match status" value="1"/>
</dbReference>
<accession>A0A4U9UPJ5</accession>
<dbReference type="PANTHER" id="PTHR30363">
    <property type="entry name" value="HTH-TYPE TRANSCRIPTIONAL REGULATOR SRLR-RELATED"/>
    <property type="match status" value="1"/>
</dbReference>
<dbReference type="Pfam" id="PF08220">
    <property type="entry name" value="HTH_DeoR"/>
    <property type="match status" value="1"/>
</dbReference>
<keyword evidence="3" id="KW-0238">DNA-binding</keyword>
<dbReference type="PRINTS" id="PR00037">
    <property type="entry name" value="HTHLACR"/>
</dbReference>
<keyword evidence="4" id="KW-0804">Transcription</keyword>
<evidence type="ECO:0000256" key="2">
    <source>
        <dbReference type="ARBA" id="ARBA00023015"/>
    </source>
</evidence>
<reference evidence="7" key="1">
    <citation type="submission" date="2019-05" db="EMBL/GenBank/DDBJ databases">
        <authorList>
            <consortium name="Pathogen Informatics"/>
        </authorList>
    </citation>
    <scope>NUCLEOTIDE SEQUENCE [LARGE SCALE GENOMIC DNA]</scope>
    <source>
        <strain evidence="7">NCTC12965</strain>
    </source>
</reference>
<evidence type="ECO:0000313" key="7">
    <source>
        <dbReference type="EMBL" id="VTR35013.1"/>
    </source>
</evidence>
<dbReference type="PANTHER" id="PTHR30363:SF4">
    <property type="entry name" value="GLYCEROL-3-PHOSPHATE REGULON REPRESSOR"/>
    <property type="match status" value="1"/>
</dbReference>
<keyword evidence="5" id="KW-0812">Transmembrane</keyword>
<dbReference type="SUPFAM" id="SSF100950">
    <property type="entry name" value="NagB/RpiA/CoA transferase-like"/>
    <property type="match status" value="1"/>
</dbReference>
<dbReference type="PROSITE" id="PS00894">
    <property type="entry name" value="HTH_DEOR_1"/>
    <property type="match status" value="1"/>
</dbReference>
<feature type="domain" description="HTH deoR-type" evidence="6">
    <location>
        <begin position="37"/>
        <end position="92"/>
    </location>
</feature>
<dbReference type="Gene3D" id="1.10.10.10">
    <property type="entry name" value="Winged helix-like DNA-binding domain superfamily/Winged helix DNA-binding domain"/>
    <property type="match status" value="1"/>
</dbReference>
<dbReference type="GO" id="GO:0003700">
    <property type="term" value="F:DNA-binding transcription factor activity"/>
    <property type="evidence" value="ECO:0007669"/>
    <property type="project" value="InterPro"/>
</dbReference>
<gene>
    <name evidence="7" type="primary">glpR_4</name>
    <name evidence="7" type="ORF">NCTC12965_03726</name>
</gene>
<protein>
    <submittedName>
        <fullName evidence="7">Glycerol-3-phosphate regulon repressor</fullName>
    </submittedName>
</protein>
<proteinExistence type="predicted"/>
<dbReference type="SMART" id="SM00420">
    <property type="entry name" value="HTH_DEOR"/>
    <property type="match status" value="1"/>
</dbReference>
<dbReference type="Pfam" id="PF00455">
    <property type="entry name" value="DeoRC"/>
    <property type="match status" value="1"/>
</dbReference>
<dbReference type="InterPro" id="IPR037171">
    <property type="entry name" value="NagB/RpiA_transferase-like"/>
</dbReference>
<dbReference type="EMBL" id="CABEEZ010000077">
    <property type="protein sequence ID" value="VTR35013.1"/>
    <property type="molecule type" value="Genomic_DNA"/>
</dbReference>
<keyword evidence="5" id="KW-1133">Transmembrane helix</keyword>
<evidence type="ECO:0000256" key="1">
    <source>
        <dbReference type="ARBA" id="ARBA00022491"/>
    </source>
</evidence>
<dbReference type="InterPro" id="IPR014036">
    <property type="entry name" value="DeoR-like_C"/>
</dbReference>
<dbReference type="Gene3D" id="3.40.50.1360">
    <property type="match status" value="1"/>
</dbReference>